<dbReference type="Ensembl" id="ENSMLUT00000007059.2">
    <property type="protein sequence ID" value="ENSMLUP00000006450.2"/>
    <property type="gene ID" value="ENSMLUG00000007072.2"/>
</dbReference>
<evidence type="ECO:0000256" key="2">
    <source>
        <dbReference type="ARBA" id="ARBA00022679"/>
    </source>
</evidence>
<organism evidence="6 7">
    <name type="scientific">Myotis lucifugus</name>
    <name type="common">Little brown bat</name>
    <dbReference type="NCBI Taxonomy" id="59463"/>
    <lineage>
        <taxon>Eukaryota</taxon>
        <taxon>Metazoa</taxon>
        <taxon>Chordata</taxon>
        <taxon>Craniata</taxon>
        <taxon>Vertebrata</taxon>
        <taxon>Euteleostomi</taxon>
        <taxon>Mammalia</taxon>
        <taxon>Eutheria</taxon>
        <taxon>Laurasiatheria</taxon>
        <taxon>Chiroptera</taxon>
        <taxon>Yangochiroptera</taxon>
        <taxon>Vespertilionidae</taxon>
        <taxon>Myotis</taxon>
    </lineage>
</organism>
<evidence type="ECO:0000313" key="6">
    <source>
        <dbReference type="Ensembl" id="ENSMLUP00000006450.2"/>
    </source>
</evidence>
<sequence>VFQSQAEPKPGDLIEIFRPGYAHWAVYVGDGYVVHLGPPGEIGGAGSASLMSALTDKAIVKKELLYFVAGKHTYRVNNKHDQKYPPLPPSDIVRRAEEKVGQEILYKVTSDNCEHFVNELRYGVSRSDQVRPQPVSLSPGT</sequence>
<protein>
    <recommendedName>
        <fullName evidence="5">LRAT domain-containing protein</fullName>
    </recommendedName>
</protein>
<dbReference type="GO" id="GO:0004623">
    <property type="term" value="F:phospholipase A2 activity"/>
    <property type="evidence" value="ECO:0007669"/>
    <property type="project" value="TreeGrafter"/>
</dbReference>
<evidence type="ECO:0000256" key="4">
    <source>
        <dbReference type="ARBA" id="ARBA00023098"/>
    </source>
</evidence>
<dbReference type="InParanoid" id="G1P8F2"/>
<evidence type="ECO:0000256" key="1">
    <source>
        <dbReference type="ARBA" id="ARBA00007824"/>
    </source>
</evidence>
<reference evidence="6 7" key="1">
    <citation type="journal article" date="2011" name="Nature">
        <title>A high-resolution map of human evolutionary constraint using 29 mammals.</title>
        <authorList>
            <person name="Lindblad-Toh K."/>
            <person name="Garber M."/>
            <person name="Zuk O."/>
            <person name="Lin M.F."/>
            <person name="Parker B.J."/>
            <person name="Washietl S."/>
            <person name="Kheradpour P."/>
            <person name="Ernst J."/>
            <person name="Jordan G."/>
            <person name="Mauceli E."/>
            <person name="Ward L.D."/>
            <person name="Lowe C.B."/>
            <person name="Holloway A.K."/>
            <person name="Clamp M."/>
            <person name="Gnerre S."/>
            <person name="Alfoldi J."/>
            <person name="Beal K."/>
            <person name="Chang J."/>
            <person name="Clawson H."/>
            <person name="Cuff J."/>
            <person name="Di Palma F."/>
            <person name="Fitzgerald S."/>
            <person name="Flicek P."/>
            <person name="Guttman M."/>
            <person name="Hubisz M.J."/>
            <person name="Jaffe D.B."/>
            <person name="Jungreis I."/>
            <person name="Kent W.J."/>
            <person name="Kostka D."/>
            <person name="Lara M."/>
            <person name="Martins A.L."/>
            <person name="Massingham T."/>
            <person name="Moltke I."/>
            <person name="Raney B.J."/>
            <person name="Rasmussen M.D."/>
            <person name="Robinson J."/>
            <person name="Stark A."/>
            <person name="Vilella A.J."/>
            <person name="Wen J."/>
            <person name="Xie X."/>
            <person name="Zody M.C."/>
            <person name="Baldwin J."/>
            <person name="Bloom T."/>
            <person name="Chin C.W."/>
            <person name="Heiman D."/>
            <person name="Nicol R."/>
            <person name="Nusbaum C."/>
            <person name="Young S."/>
            <person name="Wilkinson J."/>
            <person name="Worley K.C."/>
            <person name="Kovar C.L."/>
            <person name="Muzny D.M."/>
            <person name="Gibbs R.A."/>
            <person name="Cree A."/>
            <person name="Dihn H.H."/>
            <person name="Fowler G."/>
            <person name="Jhangiani S."/>
            <person name="Joshi V."/>
            <person name="Lee S."/>
            <person name="Lewis L.R."/>
            <person name="Nazareth L.V."/>
            <person name="Okwuonu G."/>
            <person name="Santibanez J."/>
            <person name="Warren W.C."/>
            <person name="Mardis E.R."/>
            <person name="Weinstock G.M."/>
            <person name="Wilson R.K."/>
            <person name="Delehaunty K."/>
            <person name="Dooling D."/>
            <person name="Fronik C."/>
            <person name="Fulton L."/>
            <person name="Fulton B."/>
            <person name="Graves T."/>
            <person name="Minx P."/>
            <person name="Sodergren E."/>
            <person name="Birney E."/>
            <person name="Margulies E.H."/>
            <person name="Herrero J."/>
            <person name="Green E.D."/>
            <person name="Haussler D."/>
            <person name="Siepel A."/>
            <person name="Goldman N."/>
            <person name="Pollard K.S."/>
            <person name="Pedersen J.S."/>
            <person name="Lander E.S."/>
            <person name="Kellis M."/>
        </authorList>
    </citation>
    <scope>NUCLEOTIDE SEQUENCE [LARGE SCALE GENOMIC DNA]</scope>
</reference>
<dbReference type="Proteomes" id="UP000001074">
    <property type="component" value="Unassembled WGS sequence"/>
</dbReference>
<dbReference type="GO" id="GO:0008970">
    <property type="term" value="F:phospholipase A1 activity"/>
    <property type="evidence" value="ECO:0007669"/>
    <property type="project" value="TreeGrafter"/>
</dbReference>
<dbReference type="PROSITE" id="PS51934">
    <property type="entry name" value="LRAT"/>
    <property type="match status" value="1"/>
</dbReference>
<dbReference type="OMA" id="NCKHFIT"/>
<proteinExistence type="inferred from homology"/>
<reference evidence="6" key="2">
    <citation type="submission" date="2025-08" db="UniProtKB">
        <authorList>
            <consortium name="Ensembl"/>
        </authorList>
    </citation>
    <scope>IDENTIFICATION</scope>
</reference>
<keyword evidence="7" id="KW-1185">Reference proteome</keyword>
<evidence type="ECO:0000313" key="7">
    <source>
        <dbReference type="Proteomes" id="UP000001074"/>
    </source>
</evidence>
<keyword evidence="4" id="KW-0443">Lipid metabolism</keyword>
<dbReference type="GO" id="GO:0070292">
    <property type="term" value="P:N-acylphosphatidylethanolamine metabolic process"/>
    <property type="evidence" value="ECO:0007669"/>
    <property type="project" value="TreeGrafter"/>
</dbReference>
<keyword evidence="2" id="KW-0808">Transferase</keyword>
<dbReference type="InterPro" id="IPR007053">
    <property type="entry name" value="LRAT_dom"/>
</dbReference>
<dbReference type="GO" id="GO:0016410">
    <property type="term" value="F:N-acyltransferase activity"/>
    <property type="evidence" value="ECO:0007669"/>
    <property type="project" value="TreeGrafter"/>
</dbReference>
<name>G1P8F2_MYOLU</name>
<evidence type="ECO:0000256" key="3">
    <source>
        <dbReference type="ARBA" id="ARBA00022801"/>
    </source>
</evidence>
<feature type="domain" description="LRAT" evidence="5">
    <location>
        <begin position="13"/>
        <end position="129"/>
    </location>
</feature>
<dbReference type="FunFam" id="3.90.1720.10:FF:000002">
    <property type="entry name" value="HRAS like suppressor 2"/>
    <property type="match status" value="1"/>
</dbReference>
<dbReference type="AlphaFoldDB" id="G1P8F2"/>
<dbReference type="GeneTree" id="ENSGT00940000154853"/>
<dbReference type="GO" id="GO:0005737">
    <property type="term" value="C:cytoplasm"/>
    <property type="evidence" value="ECO:0007669"/>
    <property type="project" value="TreeGrafter"/>
</dbReference>
<reference evidence="6" key="3">
    <citation type="submission" date="2025-09" db="UniProtKB">
        <authorList>
            <consortium name="Ensembl"/>
        </authorList>
    </citation>
    <scope>IDENTIFICATION</scope>
</reference>
<keyword evidence="3" id="KW-0378">Hydrolase</keyword>
<dbReference type="EMBL" id="AAPE02058396">
    <property type="status" value="NOT_ANNOTATED_CDS"/>
    <property type="molecule type" value="Genomic_DNA"/>
</dbReference>
<comment type="similarity">
    <text evidence="1">Belongs to the H-rev107 family.</text>
</comment>
<dbReference type="InterPro" id="IPR051496">
    <property type="entry name" value="H-rev107_PLA/AT"/>
</dbReference>
<dbReference type="eggNOG" id="ENOG502S0JN">
    <property type="taxonomic scope" value="Eukaryota"/>
</dbReference>
<evidence type="ECO:0000259" key="5">
    <source>
        <dbReference type="PROSITE" id="PS51934"/>
    </source>
</evidence>
<dbReference type="Gene3D" id="3.90.1720.10">
    <property type="entry name" value="endopeptidase domain like (from Nostoc punctiforme)"/>
    <property type="match status" value="1"/>
</dbReference>
<dbReference type="PANTHER" id="PTHR13943:SF31">
    <property type="entry name" value="PHOSPHOLIPASE A AND ACYLTRANSFERASE 3"/>
    <property type="match status" value="1"/>
</dbReference>
<dbReference type="STRING" id="59463.ENSMLUP00000006450"/>
<dbReference type="Pfam" id="PF04970">
    <property type="entry name" value="LRAT"/>
    <property type="match status" value="1"/>
</dbReference>
<dbReference type="HOGENOM" id="CLU_109418_1_1_1"/>
<dbReference type="PANTHER" id="PTHR13943">
    <property type="entry name" value="HRAS-LIKE SUPPRESSOR - RELATED"/>
    <property type="match status" value="1"/>
</dbReference>
<accession>G1P8F2</accession>